<protein>
    <submittedName>
        <fullName evidence="2">Uncharacterized protein</fullName>
    </submittedName>
</protein>
<evidence type="ECO:0000313" key="2">
    <source>
        <dbReference type="EMBL" id="SMX66767.1"/>
    </source>
</evidence>
<dbReference type="AlphaFoldDB" id="A0A2H1HV33"/>
<proteinExistence type="predicted"/>
<feature type="region of interest" description="Disordered" evidence="1">
    <location>
        <begin position="48"/>
        <end position="69"/>
    </location>
</feature>
<reference evidence="3" key="1">
    <citation type="submission" date="2017-03" db="EMBL/GenBank/DDBJ databases">
        <authorList>
            <person name="Monnet C."/>
        </authorList>
    </citation>
    <scope>NUCLEOTIDE SEQUENCE [LARGE SCALE GENOMIC DNA]</scope>
    <source>
        <strain evidence="3">ATCC 49514</strain>
    </source>
</reference>
<gene>
    <name evidence="2" type="ORF">BI49514_00316</name>
</gene>
<feature type="compositionally biased region" description="Basic and acidic residues" evidence="1">
    <location>
        <begin position="52"/>
        <end position="61"/>
    </location>
</feature>
<dbReference type="EMBL" id="FXYX01000001">
    <property type="protein sequence ID" value="SMX66767.1"/>
    <property type="molecule type" value="Genomic_DNA"/>
</dbReference>
<sequence>MLSERTRRARSRLANAVRRGEDDGAIEIARTAYDIERARDMLHAIRGTTTPEQRRSLHDAVEATGGDLS</sequence>
<organism evidence="2 3">
    <name type="scientific">Brevibacterium iodinum ATCC 49514</name>
    <dbReference type="NCBI Taxonomy" id="1255616"/>
    <lineage>
        <taxon>Bacteria</taxon>
        <taxon>Bacillati</taxon>
        <taxon>Actinomycetota</taxon>
        <taxon>Actinomycetes</taxon>
        <taxon>Micrococcales</taxon>
        <taxon>Brevibacteriaceae</taxon>
        <taxon>Brevibacterium</taxon>
    </lineage>
</organism>
<name>A0A2H1HV33_9MICO</name>
<evidence type="ECO:0000313" key="3">
    <source>
        <dbReference type="Proteomes" id="UP000234382"/>
    </source>
</evidence>
<keyword evidence="3" id="KW-1185">Reference proteome</keyword>
<dbReference type="Proteomes" id="UP000234382">
    <property type="component" value="Unassembled WGS sequence"/>
</dbReference>
<evidence type="ECO:0000256" key="1">
    <source>
        <dbReference type="SAM" id="MobiDB-lite"/>
    </source>
</evidence>
<accession>A0A2H1HV33</accession>